<gene>
    <name evidence="1" type="ORF">LNP07_01230</name>
</gene>
<comment type="caution">
    <text evidence="1">The sequence shown here is derived from an EMBL/GenBank/DDBJ whole genome shotgun (WGS) entry which is preliminary data.</text>
</comment>
<accession>A0ABT0I160</accession>
<proteinExistence type="predicted"/>
<reference evidence="1 2" key="1">
    <citation type="submission" date="2021-11" db="EMBL/GenBank/DDBJ databases">
        <title>Comparative genomics of bee honey and flower isolates.</title>
        <authorList>
            <person name="Bechtner J.D."/>
            <person name="Gallus M.K."/>
            <person name="Ehrmann M."/>
        </authorList>
    </citation>
    <scope>NUCLEOTIDE SEQUENCE [LARGE SCALE GENOMIC DNA]</scope>
    <source>
        <strain evidence="1 2">M161</strain>
    </source>
</reference>
<evidence type="ECO:0000313" key="2">
    <source>
        <dbReference type="Proteomes" id="UP001522905"/>
    </source>
</evidence>
<keyword evidence="2" id="KW-1185">Reference proteome</keyword>
<name>A0ABT0I160_9LACO</name>
<sequence>MSKLLDPHLIDTALNNKSAIKLVIAILRDNWDDIYDANPIYKRRINVNDLELAKCIYDAEIVDSKLNFDDYASVHDFVVKNDAFLEISAKDLLLRNFK</sequence>
<evidence type="ECO:0000313" key="1">
    <source>
        <dbReference type="EMBL" id="MCK8624147.1"/>
    </source>
</evidence>
<protein>
    <submittedName>
        <fullName evidence="1">Uncharacterized protein</fullName>
    </submittedName>
</protein>
<dbReference type="Proteomes" id="UP001522905">
    <property type="component" value="Unassembled WGS sequence"/>
</dbReference>
<dbReference type="EMBL" id="JAJIAO010000001">
    <property type="protein sequence ID" value="MCK8624147.1"/>
    <property type="molecule type" value="Genomic_DNA"/>
</dbReference>
<dbReference type="RefSeq" id="WP_248601420.1">
    <property type="nucleotide sequence ID" value="NZ_JAJIAO010000001.1"/>
</dbReference>
<organism evidence="1 2">
    <name type="scientific">Apilactobacillus xinyiensis</name>
    <dbReference type="NCBI Taxonomy" id="2841032"/>
    <lineage>
        <taxon>Bacteria</taxon>
        <taxon>Bacillati</taxon>
        <taxon>Bacillota</taxon>
        <taxon>Bacilli</taxon>
        <taxon>Lactobacillales</taxon>
        <taxon>Lactobacillaceae</taxon>
        <taxon>Apilactobacillus</taxon>
    </lineage>
</organism>